<feature type="non-terminal residue" evidence="2">
    <location>
        <position position="169"/>
    </location>
</feature>
<sequence length="169" mass="18919">MWFGNSGRSDRRHFRHRLRNAHGQSAQVPAITNKQPDPAGKRAVIRQRSGSDEMVQYSPNWDHHGPCDLEQVLDLQMEPAQSAFGLARIGFDGSVRGQKDGRPDVRVAPGVRRQLRDDVAIADDAERLIAEFVIVGDGEDVVHDARRSQRIDGQRHRSAQIRDLDALAS</sequence>
<protein>
    <submittedName>
        <fullName evidence="2">Uncharacterized protein</fullName>
    </submittedName>
</protein>
<dbReference type="Gramene" id="KMS94117">
    <property type="protein sequence ID" value="KMS94117"/>
    <property type="gene ID" value="BVRB_024630"/>
</dbReference>
<evidence type="ECO:0000256" key="1">
    <source>
        <dbReference type="SAM" id="MobiDB-lite"/>
    </source>
</evidence>
<reference evidence="2 3" key="1">
    <citation type="journal article" date="2014" name="Nature">
        <title>The genome of the recently domesticated crop plant sugar beet (Beta vulgaris).</title>
        <authorList>
            <person name="Dohm J.C."/>
            <person name="Minoche A.E."/>
            <person name="Holtgrawe D."/>
            <person name="Capella-Gutierrez S."/>
            <person name="Zakrzewski F."/>
            <person name="Tafer H."/>
            <person name="Rupp O."/>
            <person name="Sorensen T.R."/>
            <person name="Stracke R."/>
            <person name="Reinhardt R."/>
            <person name="Goesmann A."/>
            <person name="Kraft T."/>
            <person name="Schulz B."/>
            <person name="Stadler P.F."/>
            <person name="Schmidt T."/>
            <person name="Gabaldon T."/>
            <person name="Lehrach H."/>
            <person name="Weisshaar B."/>
            <person name="Himmelbauer H."/>
        </authorList>
    </citation>
    <scope>NUCLEOTIDE SEQUENCE [LARGE SCALE GENOMIC DNA]</scope>
    <source>
        <tissue evidence="2">Taproot</tissue>
    </source>
</reference>
<organism evidence="2 3">
    <name type="scientific">Beta vulgaris subsp. vulgaris</name>
    <name type="common">Beet</name>
    <dbReference type="NCBI Taxonomy" id="3555"/>
    <lineage>
        <taxon>Eukaryota</taxon>
        <taxon>Viridiplantae</taxon>
        <taxon>Streptophyta</taxon>
        <taxon>Embryophyta</taxon>
        <taxon>Tracheophyta</taxon>
        <taxon>Spermatophyta</taxon>
        <taxon>Magnoliopsida</taxon>
        <taxon>eudicotyledons</taxon>
        <taxon>Gunneridae</taxon>
        <taxon>Pentapetalae</taxon>
        <taxon>Caryophyllales</taxon>
        <taxon>Chenopodiaceae</taxon>
        <taxon>Betoideae</taxon>
        <taxon>Beta</taxon>
    </lineage>
</organism>
<keyword evidence="3" id="KW-1185">Reference proteome</keyword>
<dbReference type="EMBL" id="KQ095960">
    <property type="protein sequence ID" value="KMS94117.1"/>
    <property type="molecule type" value="Genomic_DNA"/>
</dbReference>
<evidence type="ECO:0000313" key="2">
    <source>
        <dbReference type="EMBL" id="KMS94117.1"/>
    </source>
</evidence>
<accession>A0A0J8B2P3</accession>
<gene>
    <name evidence="2" type="ORF">BVRB_024630</name>
</gene>
<evidence type="ECO:0000313" key="3">
    <source>
        <dbReference type="Proteomes" id="UP000035740"/>
    </source>
</evidence>
<name>A0A0J8B2P3_BETVV</name>
<dbReference type="AlphaFoldDB" id="A0A0J8B2P3"/>
<feature type="region of interest" description="Disordered" evidence="1">
    <location>
        <begin position="19"/>
        <end position="44"/>
    </location>
</feature>
<proteinExistence type="predicted"/>
<dbReference type="Proteomes" id="UP000035740">
    <property type="component" value="Unassembled WGS sequence"/>
</dbReference>
<feature type="compositionally biased region" description="Polar residues" evidence="1">
    <location>
        <begin position="23"/>
        <end position="35"/>
    </location>
</feature>